<dbReference type="STRING" id="879819.A0A0J0XN11"/>
<dbReference type="Proteomes" id="UP000053611">
    <property type="component" value="Unassembled WGS sequence"/>
</dbReference>
<evidence type="ECO:0000313" key="2">
    <source>
        <dbReference type="Proteomes" id="UP000053611"/>
    </source>
</evidence>
<organism evidence="1 2">
    <name type="scientific">Cutaneotrichosporon oleaginosum</name>
    <dbReference type="NCBI Taxonomy" id="879819"/>
    <lineage>
        <taxon>Eukaryota</taxon>
        <taxon>Fungi</taxon>
        <taxon>Dikarya</taxon>
        <taxon>Basidiomycota</taxon>
        <taxon>Agaricomycotina</taxon>
        <taxon>Tremellomycetes</taxon>
        <taxon>Trichosporonales</taxon>
        <taxon>Trichosporonaceae</taxon>
        <taxon>Cutaneotrichosporon</taxon>
    </lineage>
</organism>
<dbReference type="OrthoDB" id="2565097at2759"/>
<reference evidence="1 2" key="1">
    <citation type="submission" date="2015-03" db="EMBL/GenBank/DDBJ databases">
        <title>Genomics and transcriptomics of the oil-accumulating basidiomycete yeast T. oleaginosus allow insights into substrate utilization and the diverse evolutionary trajectories of mating systems in fungi.</title>
        <authorList>
            <consortium name="DOE Joint Genome Institute"/>
            <person name="Kourist R."/>
            <person name="Kracht O."/>
            <person name="Bracharz F."/>
            <person name="Lipzen A."/>
            <person name="Nolan M."/>
            <person name="Ohm R."/>
            <person name="Grigoriev I."/>
            <person name="Sun S."/>
            <person name="Heitman J."/>
            <person name="Bruck T."/>
            <person name="Nowrousian M."/>
        </authorList>
    </citation>
    <scope>NUCLEOTIDE SEQUENCE [LARGE SCALE GENOMIC DNA]</scope>
    <source>
        <strain evidence="1 2">IBC0246</strain>
    </source>
</reference>
<proteinExistence type="predicted"/>
<dbReference type="GeneID" id="28988048"/>
<accession>A0A0J0XN11</accession>
<dbReference type="AlphaFoldDB" id="A0A0J0XN11"/>
<gene>
    <name evidence="1" type="ORF">CC85DRAFT_82526</name>
</gene>
<name>A0A0J0XN11_9TREE</name>
<protein>
    <submittedName>
        <fullName evidence="1">Uncharacterized protein</fullName>
    </submittedName>
</protein>
<sequence>MTCRVLLLECVQVSHIRTDLKLGLIRYHAQNTSAATDFDVNNPPSHTTTTTTTMSAILVHASSLSLATPSTSTPISLPSRFPRAPPRSTSAPSGNVFIWADARLWEYDALGRRKGELALPVPPAAVAADARALAVALPDEVRVFRRAGKGAARWGLAHTLAVPRVTAMRAGGGVLVLCAAEVQAYAIESGIRIDVPDVEVTMPVRAVAVADSEVPAILIPSSAGLVRVVRDGVTHLPLPLPGIIDVAVSGDTVAAVGGDMLALNSEIVGLGHEAAGVTFLSSGTVAVWTTAGNVLLVDVETREIAEAPYTGVLAMHPAPMAAPEKTRHRGTALGERTNVPKKVGFDKRTVSAPDPPSVASTARIRPAHDPDQTISTVAATPLASRAPPTLVFVEDDAASSATSSATGGPGWDALEELRREIGDMQMDMLRMGRSLKNEIRAAVAPLVEELRMSRETIAAQAAEIERLRRGY</sequence>
<dbReference type="EMBL" id="KQ087204">
    <property type="protein sequence ID" value="KLT42505.1"/>
    <property type="molecule type" value="Genomic_DNA"/>
</dbReference>
<keyword evidence="2" id="KW-1185">Reference proteome</keyword>
<evidence type="ECO:0000313" key="1">
    <source>
        <dbReference type="EMBL" id="KLT42505.1"/>
    </source>
</evidence>
<dbReference type="RefSeq" id="XP_018278996.1">
    <property type="nucleotide sequence ID" value="XM_018427445.1"/>
</dbReference>